<protein>
    <recommendedName>
        <fullName evidence="7">sn-1-specific diacylglycerol lipase ABHD11</fullName>
        <ecNumber evidence="3">3.1.1.116</ecNumber>
    </recommendedName>
    <alternativeName>
        <fullName evidence="4">Alpha/beta hydrolase domain-containing protein 11</fullName>
    </alternativeName>
</protein>
<evidence type="ECO:0000313" key="13">
    <source>
        <dbReference type="Proteomes" id="UP000301870"/>
    </source>
</evidence>
<dbReference type="RefSeq" id="XP_022832045.1">
    <property type="nucleotide sequence ID" value="XM_022976277.1"/>
</dbReference>
<sequence>MDILGLTIRKIGNEYQHCIKAIYRSNKMVREKCTAINLAYRVYGRSPSPGSCPIIVLHGCLGSKRNWEKMCGYLTAFTNKTVIAVDARNHGDSPYTPDHDYYSLAADVSNFMTKFSIERSIIIGHCMGGKTGMVLALTEPLKVASLVVVDTSPASKSGAMDIEYPKIMEAMSTIDFKGMDLQKAMDFAQRKMLKLNLFHSEHDLQTVLMNIGKLADKSIGWRYNLKTLMSTTDDINSFPDMYGVTYDGPTLFVAGRLSYAILPEDLNCIQYLFPTARVVYIEGVGHNVHEEDPDAFFTAIADFLFQKPKIQIT</sequence>
<evidence type="ECO:0000256" key="6">
    <source>
        <dbReference type="ARBA" id="ARBA00043742"/>
    </source>
</evidence>
<dbReference type="InterPro" id="IPR000639">
    <property type="entry name" value="Epox_hydrolase-like"/>
</dbReference>
<gene>
    <name evidence="14" type="primary">LOC111360371</name>
</gene>
<reference evidence="14" key="1">
    <citation type="submission" date="2025-08" db="UniProtKB">
        <authorList>
            <consortium name="RefSeq"/>
        </authorList>
    </citation>
    <scope>IDENTIFICATION</scope>
    <source>
        <strain evidence="14">Ishihara</strain>
        <tissue evidence="14">Whole body</tissue>
    </source>
</reference>
<comment type="catalytic activity">
    <reaction evidence="11">
        <text>1-octadecanoyl-2-(5Z,8Z,11Z,14Z-eicosatetraenoyl)-sn-glycerol + H2O = 2-(5Z,8Z,11Z,14Z-eicosatetraenoyl)-glycerol + octadecanoate + H(+)</text>
        <dbReference type="Rhea" id="RHEA:38507"/>
        <dbReference type="ChEBI" id="CHEBI:15377"/>
        <dbReference type="ChEBI" id="CHEBI:15378"/>
        <dbReference type="ChEBI" id="CHEBI:25629"/>
        <dbReference type="ChEBI" id="CHEBI:52392"/>
        <dbReference type="ChEBI" id="CHEBI:75728"/>
    </reaction>
</comment>
<evidence type="ECO:0000256" key="3">
    <source>
        <dbReference type="ARBA" id="ARBA00026104"/>
    </source>
</evidence>
<evidence type="ECO:0000256" key="9">
    <source>
        <dbReference type="ARBA" id="ARBA00048504"/>
    </source>
</evidence>
<comment type="catalytic activity">
    <reaction evidence="8">
        <text>1-octadecanoyl-2-(4Z,7Z,10Z,13Z,16Z,19Z-docosahexaenoyl)-sn-glycerol + H2O = 2-(4Z,7Z,10Z,13Z,16Z,19Z-docosahexaenoyl)-glycerol + octadecanoate + H(+)</text>
        <dbReference type="Rhea" id="RHEA:77107"/>
        <dbReference type="ChEBI" id="CHEBI:15377"/>
        <dbReference type="ChEBI" id="CHEBI:15378"/>
        <dbReference type="ChEBI" id="CHEBI:25629"/>
        <dbReference type="ChEBI" id="CHEBI:77129"/>
        <dbReference type="ChEBI" id="CHEBI:186738"/>
    </reaction>
</comment>
<keyword evidence="2" id="KW-0378">Hydrolase</keyword>
<dbReference type="Gene3D" id="3.40.50.1820">
    <property type="entry name" value="alpha/beta hydrolase"/>
    <property type="match status" value="1"/>
</dbReference>
<dbReference type="AlphaFoldDB" id="A0A9J7EJH5"/>
<evidence type="ECO:0000256" key="7">
    <source>
        <dbReference type="ARBA" id="ARBA00044064"/>
    </source>
</evidence>
<evidence type="ECO:0000256" key="2">
    <source>
        <dbReference type="ARBA" id="ARBA00022801"/>
    </source>
</evidence>
<dbReference type="Pfam" id="PF00561">
    <property type="entry name" value="Abhydrolase_1"/>
    <property type="match status" value="1"/>
</dbReference>
<evidence type="ECO:0000256" key="5">
    <source>
        <dbReference type="ARBA" id="ARBA00043667"/>
    </source>
</evidence>
<dbReference type="PANTHER" id="PTHR46118:SF4">
    <property type="entry name" value="PROTEIN ABHD11"/>
    <property type="match status" value="1"/>
</dbReference>
<evidence type="ECO:0000313" key="14">
    <source>
        <dbReference type="RefSeq" id="XP_022832045.1"/>
    </source>
</evidence>
<accession>A0A9J7EJH5</accession>
<name>A0A9J7EJH5_SPOLT</name>
<dbReference type="SUPFAM" id="SSF53474">
    <property type="entry name" value="alpha/beta-Hydrolases"/>
    <property type="match status" value="1"/>
</dbReference>
<dbReference type="GeneID" id="111360371"/>
<dbReference type="PRINTS" id="PR00412">
    <property type="entry name" value="EPOXHYDRLASE"/>
</dbReference>
<evidence type="ECO:0000256" key="11">
    <source>
        <dbReference type="ARBA" id="ARBA00048919"/>
    </source>
</evidence>
<organism evidence="13 14">
    <name type="scientific">Spodoptera litura</name>
    <name type="common">Asian cotton leafworm</name>
    <dbReference type="NCBI Taxonomy" id="69820"/>
    <lineage>
        <taxon>Eukaryota</taxon>
        <taxon>Metazoa</taxon>
        <taxon>Ecdysozoa</taxon>
        <taxon>Arthropoda</taxon>
        <taxon>Hexapoda</taxon>
        <taxon>Insecta</taxon>
        <taxon>Pterygota</taxon>
        <taxon>Neoptera</taxon>
        <taxon>Endopterygota</taxon>
        <taxon>Lepidoptera</taxon>
        <taxon>Glossata</taxon>
        <taxon>Ditrysia</taxon>
        <taxon>Noctuoidea</taxon>
        <taxon>Noctuidae</taxon>
        <taxon>Amphipyrinae</taxon>
        <taxon>Spodoptera</taxon>
    </lineage>
</organism>
<comment type="catalytic activity">
    <reaction evidence="9">
        <text>1,2-didecanoylglycerol + H2O = decanoylglycerol + decanoate + H(+)</text>
        <dbReference type="Rhea" id="RHEA:48596"/>
        <dbReference type="ChEBI" id="CHEBI:11152"/>
        <dbReference type="ChEBI" id="CHEBI:15377"/>
        <dbReference type="ChEBI" id="CHEBI:15378"/>
        <dbReference type="ChEBI" id="CHEBI:27689"/>
        <dbReference type="ChEBI" id="CHEBI:90605"/>
    </reaction>
</comment>
<dbReference type="InterPro" id="IPR029058">
    <property type="entry name" value="AB_hydrolase_fold"/>
</dbReference>
<dbReference type="PANTHER" id="PTHR46118">
    <property type="entry name" value="PROTEIN ABHD11"/>
    <property type="match status" value="1"/>
</dbReference>
<keyword evidence="13" id="KW-1185">Reference proteome</keyword>
<dbReference type="EC" id="3.1.1.116" evidence="3"/>
<comment type="similarity">
    <text evidence="1">Belongs to the AB hydrolase superfamily.</text>
</comment>
<evidence type="ECO:0000256" key="4">
    <source>
        <dbReference type="ARBA" id="ARBA00042703"/>
    </source>
</evidence>
<dbReference type="KEGG" id="sliu:111360371"/>
<comment type="catalytic activity">
    <reaction evidence="6">
        <text>a 1,3-diacyl-sn-glycerol + H2O = a 1-acyl-sn-glycerol + a fatty acid + H(+)</text>
        <dbReference type="Rhea" id="RHEA:38503"/>
        <dbReference type="ChEBI" id="CHEBI:15377"/>
        <dbReference type="ChEBI" id="CHEBI:15378"/>
        <dbReference type="ChEBI" id="CHEBI:28868"/>
        <dbReference type="ChEBI" id="CHEBI:64683"/>
        <dbReference type="ChEBI" id="CHEBI:77272"/>
    </reaction>
</comment>
<dbReference type="Proteomes" id="UP000301870">
    <property type="component" value="Chromosome 30"/>
</dbReference>
<comment type="catalytic activity">
    <reaction evidence="5">
        <text>a 1,2-diacyl-sn-glycerol + H2O = a 2-acylglycerol + a fatty acid + H(+)</text>
        <dbReference type="Rhea" id="RHEA:33275"/>
        <dbReference type="ChEBI" id="CHEBI:15377"/>
        <dbReference type="ChEBI" id="CHEBI:15378"/>
        <dbReference type="ChEBI" id="CHEBI:17389"/>
        <dbReference type="ChEBI" id="CHEBI:17815"/>
        <dbReference type="ChEBI" id="CHEBI:28868"/>
        <dbReference type="EC" id="3.1.1.116"/>
    </reaction>
</comment>
<evidence type="ECO:0000256" key="10">
    <source>
        <dbReference type="ARBA" id="ARBA00048513"/>
    </source>
</evidence>
<feature type="domain" description="AB hydrolase-1" evidence="12">
    <location>
        <begin position="53"/>
        <end position="293"/>
    </location>
</feature>
<evidence type="ECO:0000256" key="1">
    <source>
        <dbReference type="ARBA" id="ARBA00008645"/>
    </source>
</evidence>
<proteinExistence type="inferred from homology"/>
<dbReference type="OrthoDB" id="8119704at2759"/>
<evidence type="ECO:0000259" key="12">
    <source>
        <dbReference type="Pfam" id="PF00561"/>
    </source>
</evidence>
<evidence type="ECO:0000256" key="8">
    <source>
        <dbReference type="ARBA" id="ARBA00048283"/>
    </source>
</evidence>
<dbReference type="GO" id="GO:0052689">
    <property type="term" value="F:carboxylic ester hydrolase activity"/>
    <property type="evidence" value="ECO:0007669"/>
    <property type="project" value="TreeGrafter"/>
</dbReference>
<dbReference type="GO" id="GO:0005739">
    <property type="term" value="C:mitochondrion"/>
    <property type="evidence" value="ECO:0007669"/>
    <property type="project" value="TreeGrafter"/>
</dbReference>
<dbReference type="InterPro" id="IPR000073">
    <property type="entry name" value="AB_hydrolase_1"/>
</dbReference>
<comment type="catalytic activity">
    <reaction evidence="10">
        <text>1-octadecanoyl-2-(9Z-octadecenoyl)-sn-glycerol + H2O = 2-(9Z-octadecenoyl)-glycerol + octadecanoate + H(+)</text>
        <dbReference type="Rhea" id="RHEA:77103"/>
        <dbReference type="ChEBI" id="CHEBI:15377"/>
        <dbReference type="ChEBI" id="CHEBI:15378"/>
        <dbReference type="ChEBI" id="CHEBI:25629"/>
        <dbReference type="ChEBI" id="CHEBI:73990"/>
        <dbReference type="ChEBI" id="CHEBI:75468"/>
    </reaction>
</comment>